<comment type="catalytic activity">
    <reaction evidence="13">
        <text>an N(3)-methyl-2'-deoxycytidine in single-stranded DNA + 2-oxoglutarate + O2 = a 2'-deoxycytidine in single-stranded DNA + formaldehyde + succinate + CO2 + H(+)</text>
        <dbReference type="Rhea" id="RHEA:70435"/>
        <dbReference type="Rhea" id="RHEA-COMP:12846"/>
        <dbReference type="Rhea" id="RHEA-COMP:17894"/>
        <dbReference type="ChEBI" id="CHEBI:15378"/>
        <dbReference type="ChEBI" id="CHEBI:15379"/>
        <dbReference type="ChEBI" id="CHEBI:16526"/>
        <dbReference type="ChEBI" id="CHEBI:16810"/>
        <dbReference type="ChEBI" id="CHEBI:16842"/>
        <dbReference type="ChEBI" id="CHEBI:30031"/>
        <dbReference type="ChEBI" id="CHEBI:85452"/>
        <dbReference type="ChEBI" id="CHEBI:139075"/>
    </reaction>
    <physiologicalReaction direction="left-to-right" evidence="13">
        <dbReference type="Rhea" id="RHEA:70436"/>
    </physiologicalReaction>
</comment>
<evidence type="ECO:0000256" key="10">
    <source>
        <dbReference type="ARBA" id="ARBA00023204"/>
    </source>
</evidence>
<dbReference type="AlphaFoldDB" id="A0A0N1PGK9"/>
<comment type="subunit">
    <text evidence="22">Interacts with PCNA homotrimer; this interaction is enhanced during the S-phase of the cell cycle. Interacts with nucleolar proteins NCL, UBTF and NPM1. Interacts with XRCC5-XRCC6 heterodimer.</text>
</comment>
<evidence type="ECO:0000256" key="4">
    <source>
        <dbReference type="ARBA" id="ARBA00022723"/>
    </source>
</evidence>
<dbReference type="OrthoDB" id="445341at2759"/>
<keyword evidence="4" id="KW-0479">Metal-binding</keyword>
<dbReference type="FunFam" id="2.60.120.590:FF:000004">
    <property type="entry name" value="DNA oxidative demethylase ALKBH2"/>
    <property type="match status" value="1"/>
</dbReference>
<evidence type="ECO:0000256" key="13">
    <source>
        <dbReference type="ARBA" id="ARBA00051165"/>
    </source>
</evidence>
<keyword evidence="30" id="KW-1185">Reference proteome</keyword>
<comment type="catalytic activity">
    <reaction evidence="15">
        <text>an N(3)-methyl-2'-deoxycytidine in double-stranded DNA + 2-oxoglutarate + O2 = a 2'-deoxycytidine in double-stranded DNA + formaldehyde + succinate + CO2 + H(+)</text>
        <dbReference type="Rhea" id="RHEA:70439"/>
        <dbReference type="Rhea" id="RHEA-COMP:14237"/>
        <dbReference type="Rhea" id="RHEA-COMP:17070"/>
        <dbReference type="ChEBI" id="CHEBI:15378"/>
        <dbReference type="ChEBI" id="CHEBI:15379"/>
        <dbReference type="ChEBI" id="CHEBI:16526"/>
        <dbReference type="ChEBI" id="CHEBI:16810"/>
        <dbReference type="ChEBI" id="CHEBI:16842"/>
        <dbReference type="ChEBI" id="CHEBI:30031"/>
        <dbReference type="ChEBI" id="CHEBI:85452"/>
        <dbReference type="ChEBI" id="CHEBI:139075"/>
    </reaction>
    <physiologicalReaction direction="left-to-right" evidence="15">
        <dbReference type="Rhea" id="RHEA:70440"/>
    </physiologicalReaction>
</comment>
<feature type="binding site" evidence="27">
    <location>
        <position position="117"/>
    </location>
    <ligand>
        <name>2-oxoglutarate</name>
        <dbReference type="ChEBI" id="CHEBI:16810"/>
    </ligand>
</feature>
<dbReference type="GO" id="GO:0006307">
    <property type="term" value="P:DNA alkylation repair"/>
    <property type="evidence" value="ECO:0007669"/>
    <property type="project" value="TreeGrafter"/>
</dbReference>
<keyword evidence="6" id="KW-0460">Magnesium</keyword>
<dbReference type="EMBL" id="KQ461186">
    <property type="protein sequence ID" value="KPJ07389.1"/>
    <property type="molecule type" value="Genomic_DNA"/>
</dbReference>
<evidence type="ECO:0000256" key="27">
    <source>
        <dbReference type="PIRSR" id="PIRSR632852-1"/>
    </source>
</evidence>
<evidence type="ECO:0000256" key="24">
    <source>
        <dbReference type="ARBA" id="ARBA00072134"/>
    </source>
</evidence>
<feature type="binding site" evidence="27">
    <location>
        <begin position="80"/>
        <end position="82"/>
    </location>
    <ligand>
        <name>substrate</name>
    </ligand>
</feature>
<feature type="binding site" evidence="27">
    <location>
        <begin position="60"/>
        <end position="62"/>
    </location>
    <ligand>
        <name>substrate</name>
    </ligand>
</feature>
<feature type="binding site" evidence="27">
    <location>
        <position position="213"/>
    </location>
    <ligand>
        <name>2-oxoglutarate</name>
        <dbReference type="ChEBI" id="CHEBI:16810"/>
    </ligand>
</feature>
<evidence type="ECO:0000256" key="19">
    <source>
        <dbReference type="ARBA" id="ARBA00052627"/>
    </source>
</evidence>
<evidence type="ECO:0000256" key="3">
    <source>
        <dbReference type="ARBA" id="ARBA00004642"/>
    </source>
</evidence>
<evidence type="ECO:0000256" key="23">
    <source>
        <dbReference type="ARBA" id="ARBA00066725"/>
    </source>
</evidence>
<dbReference type="PROSITE" id="PS51471">
    <property type="entry name" value="FE2OG_OXY"/>
    <property type="match status" value="1"/>
</dbReference>
<dbReference type="InterPro" id="IPR037151">
    <property type="entry name" value="AlkB-like_sf"/>
</dbReference>
<comment type="cofactor">
    <cofactor evidence="1">
        <name>Fe(2+)</name>
        <dbReference type="ChEBI" id="CHEBI:29033"/>
    </cofactor>
</comment>
<comment type="catalytic activity">
    <reaction evidence="21">
        <text>a methylated nucleobase within DNA + 2-oxoglutarate + O2 = a nucleobase within DNA + formaldehyde + succinate + CO2</text>
        <dbReference type="Rhea" id="RHEA:30299"/>
        <dbReference type="Rhea" id="RHEA-COMP:12192"/>
        <dbReference type="Rhea" id="RHEA-COMP:12193"/>
        <dbReference type="ChEBI" id="CHEBI:15379"/>
        <dbReference type="ChEBI" id="CHEBI:16526"/>
        <dbReference type="ChEBI" id="CHEBI:16810"/>
        <dbReference type="ChEBI" id="CHEBI:16842"/>
        <dbReference type="ChEBI" id="CHEBI:30031"/>
        <dbReference type="ChEBI" id="CHEBI:32875"/>
        <dbReference type="ChEBI" id="CHEBI:64428"/>
        <dbReference type="EC" id="1.14.11.33"/>
    </reaction>
    <physiologicalReaction direction="left-to-right" evidence="21">
        <dbReference type="Rhea" id="RHEA:30300"/>
    </physiologicalReaction>
</comment>
<comment type="subcellular location">
    <subcellularLocation>
        <location evidence="2">Nucleus</location>
        <location evidence="2">Nucleolus</location>
    </subcellularLocation>
    <subcellularLocation>
        <location evidence="3">Nucleus</location>
        <location evidence="3">Nucleoplasm</location>
    </subcellularLocation>
</comment>
<evidence type="ECO:0000313" key="29">
    <source>
        <dbReference type="EMBL" id="KPJ07389.1"/>
    </source>
</evidence>
<feature type="binding site" evidence="27">
    <location>
        <position position="119"/>
    </location>
    <ligand>
        <name>2-oxoglutarate</name>
        <dbReference type="ChEBI" id="CHEBI:16810"/>
    </ligand>
</feature>
<keyword evidence="11" id="KW-0539">Nucleus</keyword>
<accession>A0A0N1PGK9</accession>
<dbReference type="KEGG" id="pmac:106718993"/>
<evidence type="ECO:0000256" key="9">
    <source>
        <dbReference type="ARBA" id="ARBA00023004"/>
    </source>
</evidence>
<protein>
    <recommendedName>
        <fullName evidence="24">DNA oxidative demethylase ALKBH2</fullName>
        <ecNumber evidence="23">1.14.11.33</ecNumber>
    </recommendedName>
    <alternativeName>
        <fullName evidence="25">Alkylated DNA repair protein alkB homolog 2</fullName>
    </alternativeName>
    <alternativeName>
        <fullName evidence="26">Alpha-ketoglutarate-dependent dioxygenase alkB homolog 2</fullName>
    </alternativeName>
</protein>
<dbReference type="Pfam" id="PF13532">
    <property type="entry name" value="2OG-FeII_Oxy_2"/>
    <property type="match status" value="1"/>
</dbReference>
<evidence type="ECO:0000256" key="15">
    <source>
        <dbReference type="ARBA" id="ARBA00051376"/>
    </source>
</evidence>
<dbReference type="Proteomes" id="UP000053240">
    <property type="component" value="Unassembled WGS sequence"/>
</dbReference>
<name>A0A0N1PGK9_PAPMA</name>
<evidence type="ECO:0000313" key="30">
    <source>
        <dbReference type="Proteomes" id="UP000053240"/>
    </source>
</evidence>
<feature type="binding site" evidence="27">
    <location>
        <position position="195"/>
    </location>
    <ligand>
        <name>2-oxoglutarate</name>
        <dbReference type="ChEBI" id="CHEBI:16810"/>
    </ligand>
</feature>
<evidence type="ECO:0000256" key="20">
    <source>
        <dbReference type="ARBA" id="ARBA00052800"/>
    </source>
</evidence>
<comment type="catalytic activity">
    <reaction evidence="17">
        <text>a 1,N(2)-etheno-2'-deoxyguanosine in double-stranded DNA + 2-oxoglutarate + O2 + H2O = a 2'-deoxyguanosine in double-stranded DNA + glyoxal + succinate + CO2</text>
        <dbReference type="Rhea" id="RHEA:70487"/>
        <dbReference type="Rhea" id="RHEA-COMP:17910"/>
        <dbReference type="Rhea" id="RHEA-COMP:17912"/>
        <dbReference type="ChEBI" id="CHEBI:15377"/>
        <dbReference type="ChEBI" id="CHEBI:15379"/>
        <dbReference type="ChEBI" id="CHEBI:16526"/>
        <dbReference type="ChEBI" id="CHEBI:16810"/>
        <dbReference type="ChEBI" id="CHEBI:30031"/>
        <dbReference type="ChEBI" id="CHEBI:34779"/>
        <dbReference type="ChEBI" id="CHEBI:85445"/>
        <dbReference type="ChEBI" id="CHEBI:189586"/>
    </reaction>
    <physiologicalReaction direction="left-to-right" evidence="17">
        <dbReference type="Rhea" id="RHEA:70488"/>
    </physiologicalReaction>
</comment>
<dbReference type="PANTHER" id="PTHR31573">
    <property type="entry name" value="ALPHA-KETOGLUTARATE-DEPENDENT DIOXYGENASE ALKB HOMOLOG 2"/>
    <property type="match status" value="1"/>
</dbReference>
<evidence type="ECO:0000256" key="22">
    <source>
        <dbReference type="ARBA" id="ARBA00062909"/>
    </source>
</evidence>
<evidence type="ECO:0000256" key="14">
    <source>
        <dbReference type="ARBA" id="ARBA00051189"/>
    </source>
</evidence>
<evidence type="ECO:0000256" key="11">
    <source>
        <dbReference type="ARBA" id="ARBA00023242"/>
    </source>
</evidence>
<keyword evidence="8" id="KW-0560">Oxidoreductase</keyword>
<evidence type="ECO:0000259" key="28">
    <source>
        <dbReference type="PROSITE" id="PS51471"/>
    </source>
</evidence>
<feature type="binding site" evidence="27">
    <location>
        <position position="207"/>
    </location>
    <ligand>
        <name>2-oxoglutarate</name>
        <dbReference type="ChEBI" id="CHEBI:16810"/>
    </ligand>
</feature>
<feature type="domain" description="Fe2OG dioxygenase" evidence="28">
    <location>
        <begin position="110"/>
        <end position="216"/>
    </location>
</feature>
<sequence length="219" mass="25076">MADKLKEIEINKVTWKSIREDGLDLDYAVAIPRAISNTLYRELENTLEYFTGDLSKIKVFGKIYPLPRQQVAYGDPGITYTYSGITVPALPWPTPILAIRDLLFKLKGILYDFVLVNKYRNGNDHMGEHRDNEPDLDPNCPIASVSLGQERPFVLKHKDARKPGPNRKQIPQVKINLEHGSILLMNPPTNEVWYHSLPVRKKLTGARINLTFRKMRGKL</sequence>
<evidence type="ECO:0000256" key="17">
    <source>
        <dbReference type="ARBA" id="ARBA00051755"/>
    </source>
</evidence>
<keyword evidence="5" id="KW-0227">DNA damage</keyword>
<dbReference type="InterPro" id="IPR027450">
    <property type="entry name" value="AlkB-like"/>
</dbReference>
<dbReference type="GO" id="GO:0035516">
    <property type="term" value="F:broad specificity oxidative DNA demethylase activity"/>
    <property type="evidence" value="ECO:0007669"/>
    <property type="project" value="UniProtKB-EC"/>
</dbReference>
<evidence type="ECO:0000256" key="8">
    <source>
        <dbReference type="ARBA" id="ARBA00023002"/>
    </source>
</evidence>
<comment type="catalytic activity">
    <reaction evidence="20">
        <text>an N(1)-methyl-2'-deoxyadenosine in double-stranded DNA + 2-oxoglutarate + O2 = a 2'-deoxyadenosine in double-stranded DNA + formaldehyde + succinate + CO2 + H(+)</text>
        <dbReference type="Rhea" id="RHEA:70443"/>
        <dbReference type="Rhea" id="RHEA-COMP:14236"/>
        <dbReference type="Rhea" id="RHEA-COMP:17897"/>
        <dbReference type="ChEBI" id="CHEBI:15378"/>
        <dbReference type="ChEBI" id="CHEBI:15379"/>
        <dbReference type="ChEBI" id="CHEBI:16526"/>
        <dbReference type="ChEBI" id="CHEBI:16810"/>
        <dbReference type="ChEBI" id="CHEBI:16842"/>
        <dbReference type="ChEBI" id="CHEBI:30031"/>
        <dbReference type="ChEBI" id="CHEBI:90615"/>
        <dbReference type="ChEBI" id="CHEBI:139096"/>
    </reaction>
    <physiologicalReaction direction="left-to-right" evidence="20">
        <dbReference type="Rhea" id="RHEA:70444"/>
    </physiologicalReaction>
</comment>
<evidence type="ECO:0000256" key="12">
    <source>
        <dbReference type="ARBA" id="ARBA00051010"/>
    </source>
</evidence>
<dbReference type="GO" id="GO:0005730">
    <property type="term" value="C:nucleolus"/>
    <property type="evidence" value="ECO:0007669"/>
    <property type="project" value="UniProtKB-SubCell"/>
</dbReference>
<evidence type="ECO:0000256" key="16">
    <source>
        <dbReference type="ARBA" id="ARBA00051434"/>
    </source>
</evidence>
<comment type="catalytic activity">
    <reaction evidence="19">
        <text>a 1,N(6)-etheno-2'-deoxyadenosine in double-stranded DNA + 2-oxoglutarate + O2 + H2O = a 2'-deoxyadenosine in double-stranded DNA + glyoxal + succinate + CO2</text>
        <dbReference type="Rhea" id="RHEA:70463"/>
        <dbReference type="Rhea" id="RHEA-COMP:17897"/>
        <dbReference type="Rhea" id="RHEA-COMP:17903"/>
        <dbReference type="ChEBI" id="CHEBI:15377"/>
        <dbReference type="ChEBI" id="CHEBI:15379"/>
        <dbReference type="ChEBI" id="CHEBI:16526"/>
        <dbReference type="ChEBI" id="CHEBI:16810"/>
        <dbReference type="ChEBI" id="CHEBI:30031"/>
        <dbReference type="ChEBI" id="CHEBI:34779"/>
        <dbReference type="ChEBI" id="CHEBI:90615"/>
        <dbReference type="ChEBI" id="CHEBI:189583"/>
    </reaction>
    <physiologicalReaction direction="left-to-right" evidence="19">
        <dbReference type="Rhea" id="RHEA:70464"/>
    </physiologicalReaction>
</comment>
<evidence type="ECO:0000256" key="7">
    <source>
        <dbReference type="ARBA" id="ARBA00022964"/>
    </source>
</evidence>
<reference evidence="29 30" key="1">
    <citation type="journal article" date="2015" name="Nat. Commun.">
        <title>Outbred genome sequencing and CRISPR/Cas9 gene editing in butterflies.</title>
        <authorList>
            <person name="Li X."/>
            <person name="Fan D."/>
            <person name="Zhang W."/>
            <person name="Liu G."/>
            <person name="Zhang L."/>
            <person name="Zhao L."/>
            <person name="Fang X."/>
            <person name="Chen L."/>
            <person name="Dong Y."/>
            <person name="Chen Y."/>
            <person name="Ding Y."/>
            <person name="Zhao R."/>
            <person name="Feng M."/>
            <person name="Zhu Y."/>
            <person name="Feng Y."/>
            <person name="Jiang X."/>
            <person name="Zhu D."/>
            <person name="Xiang H."/>
            <person name="Feng X."/>
            <person name="Li S."/>
            <person name="Wang J."/>
            <person name="Zhang G."/>
            <person name="Kronforst M.R."/>
            <person name="Wang W."/>
        </authorList>
    </citation>
    <scope>NUCLEOTIDE SEQUENCE [LARGE SCALE GENOMIC DNA]</scope>
    <source>
        <strain evidence="29">Ya'a_city_454_Pm</strain>
        <tissue evidence="29">Whole body</tissue>
    </source>
</reference>
<dbReference type="GO" id="GO:0008198">
    <property type="term" value="F:ferrous iron binding"/>
    <property type="evidence" value="ECO:0007669"/>
    <property type="project" value="TreeGrafter"/>
</dbReference>
<gene>
    <name evidence="29" type="ORF">RR48_03381</name>
</gene>
<dbReference type="EC" id="1.14.11.33" evidence="23"/>
<dbReference type="GO" id="GO:0005654">
    <property type="term" value="C:nucleoplasm"/>
    <property type="evidence" value="ECO:0007669"/>
    <property type="project" value="UniProtKB-SubCell"/>
</dbReference>
<evidence type="ECO:0000256" key="21">
    <source>
        <dbReference type="ARBA" id="ARBA00053025"/>
    </source>
</evidence>
<comment type="catalytic activity">
    <reaction evidence="14">
        <text>a 1,N(6)-etheno-2'-deoxyadenosine in single-stranded DNA + 2-oxoglutarate + O2 + H2O = a 2'-deoxyadenosine in single-stranded DNA + glyoxal + succinate + CO2</text>
        <dbReference type="Rhea" id="RHEA:70459"/>
        <dbReference type="Rhea" id="RHEA-COMP:17896"/>
        <dbReference type="Rhea" id="RHEA-COMP:17904"/>
        <dbReference type="ChEBI" id="CHEBI:15377"/>
        <dbReference type="ChEBI" id="CHEBI:15379"/>
        <dbReference type="ChEBI" id="CHEBI:16526"/>
        <dbReference type="ChEBI" id="CHEBI:16810"/>
        <dbReference type="ChEBI" id="CHEBI:30031"/>
        <dbReference type="ChEBI" id="CHEBI:34779"/>
        <dbReference type="ChEBI" id="CHEBI:90615"/>
        <dbReference type="ChEBI" id="CHEBI:189583"/>
    </reaction>
    <physiologicalReaction direction="left-to-right" evidence="14">
        <dbReference type="Rhea" id="RHEA:70460"/>
    </physiologicalReaction>
</comment>
<dbReference type="InterPro" id="IPR032852">
    <property type="entry name" value="ALKBH2"/>
</dbReference>
<keyword evidence="10" id="KW-0234">DNA repair</keyword>
<keyword evidence="7 29" id="KW-0223">Dioxygenase</keyword>
<dbReference type="Gene3D" id="2.60.120.590">
    <property type="entry name" value="Alpha-ketoglutarate-dependent dioxygenase AlkB-like"/>
    <property type="match status" value="1"/>
</dbReference>
<evidence type="ECO:0000256" key="25">
    <source>
        <dbReference type="ARBA" id="ARBA00077989"/>
    </source>
</evidence>
<evidence type="ECO:0000256" key="18">
    <source>
        <dbReference type="ARBA" id="ARBA00052597"/>
    </source>
</evidence>
<dbReference type="STRING" id="76193.A0A0N1PGK9"/>
<dbReference type="InterPro" id="IPR005123">
    <property type="entry name" value="Oxoglu/Fe-dep_dioxygenase_dom"/>
</dbReference>
<evidence type="ECO:0000256" key="6">
    <source>
        <dbReference type="ARBA" id="ARBA00022842"/>
    </source>
</evidence>
<comment type="catalytic activity">
    <reaction evidence="18">
        <text>a 3,N(4)-etheno-2'-deoxycytidine in single-stranded DNA + 2-oxoglutarate + O2 + H2O = a 2'-deoxycytidine in single-stranded DNA + glyoxal + succinate + CO2</text>
        <dbReference type="Rhea" id="RHEA:70471"/>
        <dbReference type="Rhea" id="RHEA-COMP:12846"/>
        <dbReference type="Rhea" id="RHEA-COMP:17906"/>
        <dbReference type="ChEBI" id="CHEBI:15377"/>
        <dbReference type="ChEBI" id="CHEBI:15379"/>
        <dbReference type="ChEBI" id="CHEBI:16526"/>
        <dbReference type="ChEBI" id="CHEBI:16810"/>
        <dbReference type="ChEBI" id="CHEBI:30031"/>
        <dbReference type="ChEBI" id="CHEBI:34779"/>
        <dbReference type="ChEBI" id="CHEBI:85452"/>
        <dbReference type="ChEBI" id="CHEBI:189585"/>
    </reaction>
    <physiologicalReaction direction="left-to-right" evidence="18">
        <dbReference type="Rhea" id="RHEA:70472"/>
    </physiologicalReaction>
</comment>
<proteinExistence type="predicted"/>
<feature type="binding site" evidence="27">
    <location>
        <position position="129"/>
    </location>
    <ligand>
        <name>2-oxoglutarate</name>
        <dbReference type="ChEBI" id="CHEBI:16810"/>
    </ligand>
</feature>
<feature type="binding site" evidence="27">
    <location>
        <position position="211"/>
    </location>
    <ligand>
        <name>2-oxoglutarate</name>
        <dbReference type="ChEBI" id="CHEBI:16810"/>
    </ligand>
</feature>
<dbReference type="PANTHER" id="PTHR31573:SF1">
    <property type="entry name" value="DNA OXIDATIVE DEMETHYLASE ALKBH2"/>
    <property type="match status" value="1"/>
</dbReference>
<dbReference type="GO" id="GO:0051747">
    <property type="term" value="F:cytosine C-5 DNA demethylase activity"/>
    <property type="evidence" value="ECO:0007669"/>
    <property type="project" value="TreeGrafter"/>
</dbReference>
<organism evidence="29 30">
    <name type="scientific">Papilio machaon</name>
    <name type="common">Old World swallowtail butterfly</name>
    <dbReference type="NCBI Taxonomy" id="76193"/>
    <lineage>
        <taxon>Eukaryota</taxon>
        <taxon>Metazoa</taxon>
        <taxon>Ecdysozoa</taxon>
        <taxon>Arthropoda</taxon>
        <taxon>Hexapoda</taxon>
        <taxon>Insecta</taxon>
        <taxon>Pterygota</taxon>
        <taxon>Neoptera</taxon>
        <taxon>Endopterygota</taxon>
        <taxon>Lepidoptera</taxon>
        <taxon>Glossata</taxon>
        <taxon>Ditrysia</taxon>
        <taxon>Papilionoidea</taxon>
        <taxon>Papilionidae</taxon>
        <taxon>Papilioninae</taxon>
        <taxon>Papilio</taxon>
    </lineage>
</organism>
<evidence type="ECO:0000256" key="26">
    <source>
        <dbReference type="ARBA" id="ARBA00081727"/>
    </source>
</evidence>
<evidence type="ECO:0000256" key="1">
    <source>
        <dbReference type="ARBA" id="ARBA00001954"/>
    </source>
</evidence>
<evidence type="ECO:0000256" key="2">
    <source>
        <dbReference type="ARBA" id="ARBA00004604"/>
    </source>
</evidence>
<comment type="catalytic activity">
    <reaction evidence="12">
        <text>an N(1)-methyl-2'-deoxyadenosine in single-stranded DNA + 2-oxoglutarate + O2 = a 2'-deoxyadenosine in single-stranded DNA + formaldehyde + succinate + CO2 + H(+)</text>
        <dbReference type="Rhea" id="RHEA:70447"/>
        <dbReference type="Rhea" id="RHEA-COMP:17895"/>
        <dbReference type="Rhea" id="RHEA-COMP:17896"/>
        <dbReference type="ChEBI" id="CHEBI:15378"/>
        <dbReference type="ChEBI" id="CHEBI:15379"/>
        <dbReference type="ChEBI" id="CHEBI:16526"/>
        <dbReference type="ChEBI" id="CHEBI:16810"/>
        <dbReference type="ChEBI" id="CHEBI:16842"/>
        <dbReference type="ChEBI" id="CHEBI:30031"/>
        <dbReference type="ChEBI" id="CHEBI:90615"/>
        <dbReference type="ChEBI" id="CHEBI:139096"/>
    </reaction>
    <physiologicalReaction direction="left-to-right" evidence="12">
        <dbReference type="Rhea" id="RHEA:70448"/>
    </physiologicalReaction>
</comment>
<comment type="catalytic activity">
    <reaction evidence="16">
        <text>a 3,N(4)-etheno-2'-deoxycytidine in double-stranded DNA + 2-oxoglutarate + O2 + H2O = a 2'-deoxycytidine in double-stranded DNA + glyoxal + succinate + CO2</text>
        <dbReference type="Rhea" id="RHEA:70467"/>
        <dbReference type="Rhea" id="RHEA-COMP:17070"/>
        <dbReference type="Rhea" id="RHEA-COMP:17905"/>
        <dbReference type="ChEBI" id="CHEBI:15377"/>
        <dbReference type="ChEBI" id="CHEBI:15379"/>
        <dbReference type="ChEBI" id="CHEBI:16526"/>
        <dbReference type="ChEBI" id="CHEBI:16810"/>
        <dbReference type="ChEBI" id="CHEBI:30031"/>
        <dbReference type="ChEBI" id="CHEBI:34779"/>
        <dbReference type="ChEBI" id="CHEBI:85452"/>
        <dbReference type="ChEBI" id="CHEBI:189585"/>
    </reaction>
    <physiologicalReaction direction="left-to-right" evidence="16">
        <dbReference type="Rhea" id="RHEA:70468"/>
    </physiologicalReaction>
</comment>
<keyword evidence="9" id="KW-0408">Iron</keyword>
<dbReference type="SUPFAM" id="SSF51197">
    <property type="entry name" value="Clavaminate synthase-like"/>
    <property type="match status" value="1"/>
</dbReference>
<evidence type="ECO:0000256" key="5">
    <source>
        <dbReference type="ARBA" id="ARBA00022763"/>
    </source>
</evidence>
<dbReference type="InParanoid" id="A0A0N1PGK9"/>